<keyword evidence="6 9" id="KW-0285">Flavoprotein</keyword>
<dbReference type="InterPro" id="IPR010086">
    <property type="entry name" value="Flavodoxin_lc"/>
</dbReference>
<comment type="similarity">
    <text evidence="3 9">Belongs to the flavodoxin family.</text>
</comment>
<dbReference type="eggNOG" id="COG0716">
    <property type="taxonomic scope" value="Bacteria"/>
</dbReference>
<evidence type="ECO:0000313" key="12">
    <source>
        <dbReference type="Proteomes" id="UP000003959"/>
    </source>
</evidence>
<keyword evidence="12" id="KW-1185">Reference proteome</keyword>
<dbReference type="GO" id="GO:0009055">
    <property type="term" value="F:electron transfer activity"/>
    <property type="evidence" value="ECO:0007669"/>
    <property type="project" value="UniProtKB-UniRule"/>
</dbReference>
<protein>
    <recommendedName>
        <fullName evidence="4 9">Flavodoxin</fullName>
    </recommendedName>
</protein>
<dbReference type="Proteomes" id="UP000003959">
    <property type="component" value="Unassembled WGS sequence"/>
</dbReference>
<evidence type="ECO:0000256" key="4">
    <source>
        <dbReference type="ARBA" id="ARBA00017869"/>
    </source>
</evidence>
<dbReference type="Gene3D" id="3.40.50.360">
    <property type="match status" value="1"/>
</dbReference>
<feature type="domain" description="Flavodoxin-like" evidence="10">
    <location>
        <begin position="4"/>
        <end position="166"/>
    </location>
</feature>
<dbReference type="RefSeq" id="WP_008188393.1">
    <property type="nucleotide sequence ID" value="NZ_GL890962.1"/>
</dbReference>
<dbReference type="GO" id="GO:0010181">
    <property type="term" value="F:FMN binding"/>
    <property type="evidence" value="ECO:0007669"/>
    <property type="project" value="UniProtKB-UniRule"/>
</dbReference>
<evidence type="ECO:0000259" key="10">
    <source>
        <dbReference type="PROSITE" id="PS50902"/>
    </source>
</evidence>
<evidence type="ECO:0000256" key="7">
    <source>
        <dbReference type="ARBA" id="ARBA00022643"/>
    </source>
</evidence>
<dbReference type="NCBIfam" id="NF006736">
    <property type="entry name" value="PRK09267.1-2"/>
    <property type="match status" value="1"/>
</dbReference>
<dbReference type="InterPro" id="IPR029039">
    <property type="entry name" value="Flavoprotein-like_sf"/>
</dbReference>
<comment type="cofactor">
    <cofactor evidence="1 9">
        <name>FMN</name>
        <dbReference type="ChEBI" id="CHEBI:58210"/>
    </cofactor>
</comment>
<dbReference type="EMBL" id="GL890962">
    <property type="protein sequence ID" value="EGJ30055.1"/>
    <property type="molecule type" value="Genomic_DNA"/>
</dbReference>
<dbReference type="PANTHER" id="PTHR42809:SF1">
    <property type="entry name" value="FLAVODOXIN 1"/>
    <property type="match status" value="1"/>
</dbReference>
<keyword evidence="5 9" id="KW-0813">Transport</keyword>
<evidence type="ECO:0000256" key="5">
    <source>
        <dbReference type="ARBA" id="ARBA00022448"/>
    </source>
</evidence>
<dbReference type="PROSITE" id="PS50902">
    <property type="entry name" value="FLAVODOXIN_LIKE"/>
    <property type="match status" value="1"/>
</dbReference>
<proteinExistence type="inferred from homology"/>
<evidence type="ECO:0000256" key="1">
    <source>
        <dbReference type="ARBA" id="ARBA00001917"/>
    </source>
</evidence>
<evidence type="ECO:0000313" key="11">
    <source>
        <dbReference type="EMBL" id="EGJ30055.1"/>
    </source>
</evidence>
<accession>F4XZB2</accession>
<dbReference type="PANTHER" id="PTHR42809">
    <property type="entry name" value="FLAVODOXIN 2"/>
    <property type="match status" value="1"/>
</dbReference>
<dbReference type="InterPro" id="IPR050619">
    <property type="entry name" value="Flavodoxin"/>
</dbReference>
<dbReference type="PIRSF" id="PIRSF038996">
    <property type="entry name" value="FldA"/>
    <property type="match status" value="1"/>
</dbReference>
<reference evidence="12" key="1">
    <citation type="journal article" date="2011" name="Proc. Natl. Acad. Sci. U.S.A.">
        <title>Genomic insights into the physiology and ecology of the marine filamentous cyanobacterium Lyngbya majuscula.</title>
        <authorList>
            <person name="Jones A.C."/>
            <person name="Monroe E.A."/>
            <person name="Podell S."/>
            <person name="Hess W.R."/>
            <person name="Klages S."/>
            <person name="Esquenazi E."/>
            <person name="Niessen S."/>
            <person name="Hoover H."/>
            <person name="Rothmann M."/>
            <person name="Lasken R.S."/>
            <person name="Yates J.R.III."/>
            <person name="Reinhardt R."/>
            <person name="Kube M."/>
            <person name="Burkart M.D."/>
            <person name="Allen E.E."/>
            <person name="Dorrestein P.C."/>
            <person name="Gerwick W.H."/>
            <person name="Gerwick L."/>
        </authorList>
    </citation>
    <scope>NUCLEOTIDE SEQUENCE [LARGE SCALE GENOMIC DNA]</scope>
    <source>
        <strain evidence="12">3L</strain>
    </source>
</reference>
<name>F4XZB2_9CYAN</name>
<dbReference type="Pfam" id="PF00258">
    <property type="entry name" value="Flavodoxin_1"/>
    <property type="match status" value="1"/>
</dbReference>
<dbReference type="NCBIfam" id="TIGR01752">
    <property type="entry name" value="flav_long"/>
    <property type="match status" value="1"/>
</dbReference>
<keyword evidence="7 9" id="KW-0288">FMN</keyword>
<dbReference type="AlphaFoldDB" id="F4XZB2"/>
<keyword evidence="8 9" id="KW-0249">Electron transport</keyword>
<dbReference type="InterPro" id="IPR008254">
    <property type="entry name" value="Flavodoxin/NO_synth"/>
</dbReference>
<dbReference type="OrthoDB" id="9790745at2"/>
<organism evidence="11 12">
    <name type="scientific">Moorena producens 3L</name>
    <dbReference type="NCBI Taxonomy" id="489825"/>
    <lineage>
        <taxon>Bacteria</taxon>
        <taxon>Bacillati</taxon>
        <taxon>Cyanobacteriota</taxon>
        <taxon>Cyanophyceae</taxon>
        <taxon>Coleofasciculales</taxon>
        <taxon>Coleofasciculaceae</taxon>
        <taxon>Moorena</taxon>
    </lineage>
</organism>
<gene>
    <name evidence="11" type="ORF">LYNGBM3L_56990</name>
</gene>
<dbReference type="NCBIfam" id="NF006739">
    <property type="entry name" value="PRK09267.1-5"/>
    <property type="match status" value="1"/>
</dbReference>
<comment type="function">
    <text evidence="2 9">Low-potential electron donor to a number of redox enzymes.</text>
</comment>
<dbReference type="SUPFAM" id="SSF52218">
    <property type="entry name" value="Flavoproteins"/>
    <property type="match status" value="1"/>
</dbReference>
<dbReference type="PRINTS" id="PR00369">
    <property type="entry name" value="FLAVODOXIN"/>
</dbReference>
<sequence>MSKIGLFVGSQTGKTEAAAEEIQTGLGGDDVVTIHKIEEAENSDFEKYENLIIGCPTWDIGELQADWDGYFEELDNINFSGKKVAYFGTGDQEGYPDNFMDAIGILEAKISELGGTTVGQWPKTEEYDFNESKALKNGKFIGLALDDDNQSELTEKRIKTWVAQLKQEFGV</sequence>
<evidence type="ECO:0000256" key="6">
    <source>
        <dbReference type="ARBA" id="ARBA00022630"/>
    </source>
</evidence>
<dbReference type="InterPro" id="IPR001094">
    <property type="entry name" value="Flavdoxin-like"/>
</dbReference>
<dbReference type="HOGENOM" id="CLU_051402_1_0_3"/>
<evidence type="ECO:0000256" key="3">
    <source>
        <dbReference type="ARBA" id="ARBA00005267"/>
    </source>
</evidence>
<evidence type="ECO:0000256" key="8">
    <source>
        <dbReference type="ARBA" id="ARBA00022982"/>
    </source>
</evidence>
<evidence type="ECO:0000256" key="2">
    <source>
        <dbReference type="ARBA" id="ARBA00003297"/>
    </source>
</evidence>
<evidence type="ECO:0000256" key="9">
    <source>
        <dbReference type="PIRNR" id="PIRNR038996"/>
    </source>
</evidence>